<sequence>MAGRVLAQKAPRLGRKEIYLPNFTLQLLRTPALPPTFASFIVPLNLNKLDIRDYLWNVYGVPVVSVRSFVQRQKLRQDKVGAKRPAPRKWFRPRSIKKMTVELVQPFAWPDVPESFEEWDKEVFDAAQKDRDQMERQFNPQSRQDPSPERASIAEQAKALLEGREKWKPNVQEDEWVDDGEPVEVDADVDVNKISKP</sequence>
<dbReference type="InterPro" id="IPR012677">
    <property type="entry name" value="Nucleotide-bd_a/b_plait_sf"/>
</dbReference>
<comment type="caution">
    <text evidence="6">The sequence shown here is derived from an EMBL/GenBank/DDBJ whole genome shotgun (WGS) entry which is preliminary data.</text>
</comment>
<organism evidence="6 7">
    <name type="scientific">Phlyctema vagabunda</name>
    <dbReference type="NCBI Taxonomy" id="108571"/>
    <lineage>
        <taxon>Eukaryota</taxon>
        <taxon>Fungi</taxon>
        <taxon>Dikarya</taxon>
        <taxon>Ascomycota</taxon>
        <taxon>Pezizomycotina</taxon>
        <taxon>Leotiomycetes</taxon>
        <taxon>Helotiales</taxon>
        <taxon>Dermateaceae</taxon>
        <taxon>Phlyctema</taxon>
    </lineage>
</organism>
<feature type="compositionally biased region" description="Polar residues" evidence="5">
    <location>
        <begin position="136"/>
        <end position="145"/>
    </location>
</feature>
<evidence type="ECO:0000256" key="2">
    <source>
        <dbReference type="ARBA" id="ARBA00022980"/>
    </source>
</evidence>
<dbReference type="PANTHER" id="PTHR12059">
    <property type="entry name" value="RIBOSOMAL PROTEIN L23-RELATED"/>
    <property type="match status" value="1"/>
</dbReference>
<keyword evidence="3" id="KW-0687">Ribonucleoprotein</keyword>
<gene>
    <name evidence="6" type="ORF">PVAG01_00390</name>
</gene>
<dbReference type="SUPFAM" id="SSF54189">
    <property type="entry name" value="Ribosomal proteins S24e, L23 and L15e"/>
    <property type="match status" value="1"/>
</dbReference>
<evidence type="ECO:0000256" key="4">
    <source>
        <dbReference type="ARBA" id="ARBA00039977"/>
    </source>
</evidence>
<keyword evidence="7" id="KW-1185">Reference proteome</keyword>
<dbReference type="EMBL" id="JBFCZG010000001">
    <property type="protein sequence ID" value="KAL3426881.1"/>
    <property type="molecule type" value="Genomic_DNA"/>
</dbReference>
<accession>A0ABR4PUF9</accession>
<dbReference type="InterPro" id="IPR012678">
    <property type="entry name" value="Ribosomal_uL23/eL15/eS24_sf"/>
</dbReference>
<feature type="region of interest" description="Disordered" evidence="5">
    <location>
        <begin position="132"/>
        <end position="197"/>
    </location>
</feature>
<dbReference type="GO" id="GO:0005840">
    <property type="term" value="C:ribosome"/>
    <property type="evidence" value="ECO:0007669"/>
    <property type="project" value="UniProtKB-KW"/>
</dbReference>
<keyword evidence="2 6" id="KW-0689">Ribosomal protein</keyword>
<protein>
    <recommendedName>
        <fullName evidence="4">Large ribosomal subunit protein uL23m</fullName>
    </recommendedName>
</protein>
<dbReference type="PANTHER" id="PTHR12059:SF5">
    <property type="entry name" value="LARGE RIBOSOMAL SUBUNIT PROTEIN UL23M"/>
    <property type="match status" value="1"/>
</dbReference>
<dbReference type="Pfam" id="PF00276">
    <property type="entry name" value="Ribosomal_L23"/>
    <property type="match status" value="1"/>
</dbReference>
<comment type="similarity">
    <text evidence="1">Belongs to the universal ribosomal protein uL23 family.</text>
</comment>
<evidence type="ECO:0000256" key="5">
    <source>
        <dbReference type="SAM" id="MobiDB-lite"/>
    </source>
</evidence>
<evidence type="ECO:0000313" key="7">
    <source>
        <dbReference type="Proteomes" id="UP001629113"/>
    </source>
</evidence>
<reference evidence="6 7" key="1">
    <citation type="submission" date="2024-06" db="EMBL/GenBank/DDBJ databases">
        <title>Complete genome of Phlyctema vagabunda strain 19-DSS-EL-015.</title>
        <authorList>
            <person name="Fiorenzani C."/>
        </authorList>
    </citation>
    <scope>NUCLEOTIDE SEQUENCE [LARGE SCALE GENOMIC DNA]</scope>
    <source>
        <strain evidence="6 7">19-DSS-EL-015</strain>
    </source>
</reference>
<name>A0ABR4PUF9_9HELO</name>
<dbReference type="InterPro" id="IPR013025">
    <property type="entry name" value="Ribosomal_uL23-like"/>
</dbReference>
<dbReference type="Gene3D" id="3.30.70.330">
    <property type="match status" value="1"/>
</dbReference>
<evidence type="ECO:0000313" key="6">
    <source>
        <dbReference type="EMBL" id="KAL3426881.1"/>
    </source>
</evidence>
<dbReference type="Proteomes" id="UP001629113">
    <property type="component" value="Unassembled WGS sequence"/>
</dbReference>
<evidence type="ECO:0000256" key="3">
    <source>
        <dbReference type="ARBA" id="ARBA00023274"/>
    </source>
</evidence>
<feature type="compositionally biased region" description="Acidic residues" evidence="5">
    <location>
        <begin position="172"/>
        <end position="189"/>
    </location>
</feature>
<evidence type="ECO:0000256" key="1">
    <source>
        <dbReference type="ARBA" id="ARBA00006700"/>
    </source>
</evidence>
<proteinExistence type="inferred from homology"/>